<organism evidence="1 2">
    <name type="scientific">Streptomyces turgidiscabies (strain Car8)</name>
    <dbReference type="NCBI Taxonomy" id="698760"/>
    <lineage>
        <taxon>Bacteria</taxon>
        <taxon>Bacillati</taxon>
        <taxon>Actinomycetota</taxon>
        <taxon>Actinomycetes</taxon>
        <taxon>Kitasatosporales</taxon>
        <taxon>Streptomycetaceae</taxon>
        <taxon>Streptomyces</taxon>
    </lineage>
</organism>
<proteinExistence type="predicted"/>
<protein>
    <submittedName>
        <fullName evidence="1">Uncharacterized protein</fullName>
    </submittedName>
</protein>
<accession>L7F5I3</accession>
<name>L7F5I3_STRT8</name>
<dbReference type="Proteomes" id="UP000010931">
    <property type="component" value="Unassembled WGS sequence"/>
</dbReference>
<evidence type="ECO:0000313" key="2">
    <source>
        <dbReference type="Proteomes" id="UP000010931"/>
    </source>
</evidence>
<keyword evidence="2" id="KW-1185">Reference proteome</keyword>
<gene>
    <name evidence="1" type="ORF">STRTUCAR8_01572</name>
</gene>
<sequence>MSTTTETRTCLHCARDIEWIEADGQGTWYDVSNQAGCPDGETLHAPESFCGWCDDTGLIEIRHASTDGLIGHRPCDNPACVARGEERAARAAERHTGEMVIGDEEFVPQVCAECGFGGYTPVPGLFSHGQPVYVCTVRGCGYKAGRGAFTLEDGERLAVHDDSRLYVVRPYDGPPF</sequence>
<dbReference type="RefSeq" id="WP_006378844.1">
    <property type="nucleotide sequence ID" value="NZ_AEJB01000361.1"/>
</dbReference>
<dbReference type="PATRIC" id="fig|698760.3.peg.5112"/>
<dbReference type="AlphaFoldDB" id="L7F5I3"/>
<dbReference type="EMBL" id="AEJB01000361">
    <property type="protein sequence ID" value="ELP65910.1"/>
    <property type="molecule type" value="Genomic_DNA"/>
</dbReference>
<reference evidence="1 2" key="1">
    <citation type="journal article" date="2011" name="Plasmid">
        <title>Streptomyces turgidiscabies Car8 contains a modular pathogenicity island that shares virulence genes with other actinobacterial plant pathogens.</title>
        <authorList>
            <person name="Huguet-Tapia J.C."/>
            <person name="Badger J.H."/>
            <person name="Loria R."/>
            <person name="Pettis G.S."/>
        </authorList>
    </citation>
    <scope>NUCLEOTIDE SEQUENCE [LARGE SCALE GENOMIC DNA]</scope>
    <source>
        <strain evidence="1 2">Car8</strain>
    </source>
</reference>
<dbReference type="GeneID" id="97407256"/>
<comment type="caution">
    <text evidence="1">The sequence shown here is derived from an EMBL/GenBank/DDBJ whole genome shotgun (WGS) entry which is preliminary data.</text>
</comment>
<evidence type="ECO:0000313" key="1">
    <source>
        <dbReference type="EMBL" id="ELP65910.1"/>
    </source>
</evidence>